<evidence type="ECO:0008006" key="3">
    <source>
        <dbReference type="Google" id="ProtNLM"/>
    </source>
</evidence>
<dbReference type="Proteomes" id="UP001160148">
    <property type="component" value="Unassembled WGS sequence"/>
</dbReference>
<comment type="caution">
    <text evidence="1">The sequence shown here is derived from an EMBL/GenBank/DDBJ whole genome shotgun (WGS) entry which is preliminary data.</text>
</comment>
<evidence type="ECO:0000313" key="2">
    <source>
        <dbReference type="Proteomes" id="UP001160148"/>
    </source>
</evidence>
<dbReference type="PANTHER" id="PTHR33053">
    <property type="entry name" value="PROTEIN, PUTATIVE-RELATED"/>
    <property type="match status" value="1"/>
</dbReference>
<reference evidence="1 2" key="1">
    <citation type="submission" date="2023-01" db="EMBL/GenBank/DDBJ databases">
        <authorList>
            <person name="Whitehead M."/>
        </authorList>
    </citation>
    <scope>NUCLEOTIDE SEQUENCE [LARGE SCALE GENOMIC DNA]</scope>
</reference>
<name>A0AAV0Y7F2_9HEMI</name>
<organism evidence="1 2">
    <name type="scientific">Macrosiphum euphorbiae</name>
    <name type="common">potato aphid</name>
    <dbReference type="NCBI Taxonomy" id="13131"/>
    <lineage>
        <taxon>Eukaryota</taxon>
        <taxon>Metazoa</taxon>
        <taxon>Ecdysozoa</taxon>
        <taxon>Arthropoda</taxon>
        <taxon>Hexapoda</taxon>
        <taxon>Insecta</taxon>
        <taxon>Pterygota</taxon>
        <taxon>Neoptera</taxon>
        <taxon>Paraneoptera</taxon>
        <taxon>Hemiptera</taxon>
        <taxon>Sternorrhyncha</taxon>
        <taxon>Aphidomorpha</taxon>
        <taxon>Aphidoidea</taxon>
        <taxon>Aphididae</taxon>
        <taxon>Macrosiphini</taxon>
        <taxon>Macrosiphum</taxon>
    </lineage>
</organism>
<gene>
    <name evidence="1" type="ORF">MEUPH1_LOCUS29201</name>
</gene>
<dbReference type="PANTHER" id="PTHR33053:SF9">
    <property type="entry name" value="AGAP000105-PA"/>
    <property type="match status" value="1"/>
</dbReference>
<sequence length="245" mass="28145">MGKNKNIPLSRRTKKRRIADQISIMTRSLQANHPIISSTSHKSPELIHHSSDISENEFIQCNELHNILPDDLISDNQRPALSSEDELVKTSNSLEQFIENVRIWASNFKISNNSLDALLIILKEHKCFQQLPRTARTVMQTKPIDINNMHIVEPGHYYHFGIKKGIKRYLPNEFEGFDIKIVIGVDGLPISKSNSNQFWPILAYIRPSSAVFPIGIYFGKLKPKDSYQFLDEMCKEASELISYHK</sequence>
<dbReference type="AlphaFoldDB" id="A0AAV0Y7F2"/>
<protein>
    <recommendedName>
        <fullName evidence="3">Transposase</fullName>
    </recommendedName>
</protein>
<dbReference type="EMBL" id="CARXXK010001361">
    <property type="protein sequence ID" value="CAI6375744.1"/>
    <property type="molecule type" value="Genomic_DNA"/>
</dbReference>
<accession>A0AAV0Y7F2</accession>
<evidence type="ECO:0000313" key="1">
    <source>
        <dbReference type="EMBL" id="CAI6375744.1"/>
    </source>
</evidence>
<keyword evidence="2" id="KW-1185">Reference proteome</keyword>
<proteinExistence type="predicted"/>